<comment type="caution">
    <text evidence="1">The sequence shown here is derived from an EMBL/GenBank/DDBJ whole genome shotgun (WGS) entry which is preliminary data.</text>
</comment>
<name>A0A3L9YX00_9FLAO</name>
<accession>A0A3L9YX00</accession>
<reference evidence="1 2" key="1">
    <citation type="submission" date="2018-10" db="EMBL/GenBank/DDBJ databases">
        <title>Genomic Encyclopedia of Archaeal and Bacterial Type Strains, Phase II (KMG-II): from individual species to whole genera.</title>
        <authorList>
            <person name="Goeker M."/>
        </authorList>
    </citation>
    <scope>NUCLEOTIDE SEQUENCE [LARGE SCALE GENOMIC DNA]</scope>
    <source>
        <strain evidence="1 2">DSM 23424</strain>
    </source>
</reference>
<dbReference type="AlphaFoldDB" id="A0A3L9YX00"/>
<keyword evidence="2" id="KW-1185">Reference proteome</keyword>
<evidence type="ECO:0000313" key="1">
    <source>
        <dbReference type="EMBL" id="RMA64864.1"/>
    </source>
</evidence>
<dbReference type="Proteomes" id="UP000271339">
    <property type="component" value="Unassembled WGS sequence"/>
</dbReference>
<organism evidence="1 2">
    <name type="scientific">Ulvibacter antarcticus</name>
    <dbReference type="NCBI Taxonomy" id="442714"/>
    <lineage>
        <taxon>Bacteria</taxon>
        <taxon>Pseudomonadati</taxon>
        <taxon>Bacteroidota</taxon>
        <taxon>Flavobacteriia</taxon>
        <taxon>Flavobacteriales</taxon>
        <taxon>Flavobacteriaceae</taxon>
        <taxon>Ulvibacter</taxon>
    </lineage>
</organism>
<sequence>MKKSIPLLFLAVFLVQCSKDKDDVHEQLQDFTLTLNYEAGHEIGDTEHVQARAFLSDQSGNIVNEAEINVGPPTVLNAQIDPSEILDLTIVYEVLASGDVKFIDLLTYKDVVQETYNLEKRVHDFTNDGFYLNMTNTGSSCDWENIPPGAFECGTENGGYLNYRSNLPVSPISDYFISFKRLGDSVFKYFWQEDVQEGSVFNVDYSTLPEISNLESITLPDNDGGSFILNGFLDTSLHDITQQISYQFSNTSIGTLTVPVPLNLFDMYKIRMRYSLGDYSYTKTENRVDIPSSLEAPSFDFAVVNPNLDQFSMTTTGVADWYLASTFYSSNANGLHSTHLIYGEAAPEITFSIENLRLNIQSFFPNLALVPSYPLDAISLFNYSSINAYEDILRYKIERKSYVPSSVNEYSEGVTRDY</sequence>
<evidence type="ECO:0000313" key="2">
    <source>
        <dbReference type="Proteomes" id="UP000271339"/>
    </source>
</evidence>
<gene>
    <name evidence="1" type="ORF">BXY75_1749</name>
</gene>
<dbReference type="EMBL" id="REFC01000012">
    <property type="protein sequence ID" value="RMA64864.1"/>
    <property type="molecule type" value="Genomic_DNA"/>
</dbReference>
<protein>
    <submittedName>
        <fullName evidence="1">Uncharacterized protein</fullName>
    </submittedName>
</protein>
<dbReference type="RefSeq" id="WP_147437256.1">
    <property type="nucleotide sequence ID" value="NZ_REFC01000012.1"/>
</dbReference>
<dbReference type="OrthoDB" id="1406023at2"/>
<proteinExistence type="predicted"/>